<keyword evidence="4 6" id="KW-0067">ATP-binding</keyword>
<dbReference type="EMBL" id="FNYK01000009">
    <property type="protein sequence ID" value="SEI54798.1"/>
    <property type="molecule type" value="Genomic_DNA"/>
</dbReference>
<dbReference type="RefSeq" id="WP_074731388.1">
    <property type="nucleotide sequence ID" value="NZ_CADABK010000073.1"/>
</dbReference>
<evidence type="ECO:0000256" key="4">
    <source>
        <dbReference type="ARBA" id="ARBA00022840"/>
    </source>
</evidence>
<gene>
    <name evidence="9" type="ORF">SAMN04487834_10092</name>
</gene>
<dbReference type="InterPro" id="IPR022310">
    <property type="entry name" value="NAD/GMP_synthase"/>
</dbReference>
<keyword evidence="10" id="KW-1185">Reference proteome</keyword>
<dbReference type="EC" id="6.3.1.5" evidence="7"/>
<dbReference type="CDD" id="cd00553">
    <property type="entry name" value="NAD_synthase"/>
    <property type="match status" value="1"/>
</dbReference>
<keyword evidence="2 6" id="KW-0436">Ligase</keyword>
<name>A0A1H6RG49_9FIRM</name>
<dbReference type="GO" id="GO:0009435">
    <property type="term" value="P:NAD+ biosynthetic process"/>
    <property type="evidence" value="ECO:0007669"/>
    <property type="project" value="UniProtKB-UniPathway"/>
</dbReference>
<evidence type="ECO:0000256" key="7">
    <source>
        <dbReference type="RuleBase" id="RU003812"/>
    </source>
</evidence>
<sequence>MLKNPEKTKNEIVAWIRDYFEKNGPECSAVIGISGGKDSGVCAALLKEALGKDRIVAVLMPNGEQKDIDDAKLLVDLLDLPHAVLNIEGAFKGMADMLEGSDELKAITHLDKLSTDTRVNLPPRLRMATLYAVGQMLPNGGRVVNTCNRSEDYVGYSTKFGDAAGDFSPLANLLVEEVYQIGEVLNLPEKLVRKAPSDGLSGKTDEDKLGFTYATLDHYVLTGECEDEKTKTRIDHLHKINLHKLELMPSFPLDQVEHE</sequence>
<feature type="domain" description="NAD/GMP synthase" evidence="8">
    <location>
        <begin position="10"/>
        <end position="234"/>
    </location>
</feature>
<dbReference type="Proteomes" id="UP000183028">
    <property type="component" value="Unassembled WGS sequence"/>
</dbReference>
<keyword evidence="3 6" id="KW-0547">Nucleotide-binding</keyword>
<accession>A0A1H6RG49</accession>
<dbReference type="PANTHER" id="PTHR23090">
    <property type="entry name" value="NH 3 /GLUTAMINE-DEPENDENT NAD + SYNTHETASE"/>
    <property type="match status" value="1"/>
</dbReference>
<evidence type="ECO:0000313" key="10">
    <source>
        <dbReference type="Proteomes" id="UP000183028"/>
    </source>
</evidence>
<dbReference type="GO" id="GO:0005737">
    <property type="term" value="C:cytoplasm"/>
    <property type="evidence" value="ECO:0007669"/>
    <property type="project" value="InterPro"/>
</dbReference>
<proteinExistence type="inferred from homology"/>
<comment type="similarity">
    <text evidence="6">Belongs to the NAD synthetase family.</text>
</comment>
<dbReference type="GO" id="GO:0008795">
    <property type="term" value="F:NAD+ synthase activity"/>
    <property type="evidence" value="ECO:0007669"/>
    <property type="project" value="UniProtKB-EC"/>
</dbReference>
<dbReference type="eggNOG" id="COG0171">
    <property type="taxonomic scope" value="Bacteria"/>
</dbReference>
<evidence type="ECO:0000256" key="6">
    <source>
        <dbReference type="RuleBase" id="RU003811"/>
    </source>
</evidence>
<dbReference type="SUPFAM" id="SSF52402">
    <property type="entry name" value="Adenine nucleotide alpha hydrolases-like"/>
    <property type="match status" value="1"/>
</dbReference>
<dbReference type="GO" id="GO:0004359">
    <property type="term" value="F:glutaminase activity"/>
    <property type="evidence" value="ECO:0007669"/>
    <property type="project" value="InterPro"/>
</dbReference>
<dbReference type="AlphaFoldDB" id="A0A1H6RG49"/>
<evidence type="ECO:0000313" key="9">
    <source>
        <dbReference type="EMBL" id="SEI54798.1"/>
    </source>
</evidence>
<dbReference type="STRING" id="322505.SAMN04487836_1378"/>
<dbReference type="GO" id="GO:0005524">
    <property type="term" value="F:ATP binding"/>
    <property type="evidence" value="ECO:0007669"/>
    <property type="project" value="UniProtKB-KW"/>
</dbReference>
<dbReference type="Pfam" id="PF02540">
    <property type="entry name" value="NAD_synthase"/>
    <property type="match status" value="1"/>
</dbReference>
<dbReference type="PANTHER" id="PTHR23090:SF9">
    <property type="entry name" value="GLUTAMINE-DEPENDENT NAD(+) SYNTHETASE"/>
    <property type="match status" value="1"/>
</dbReference>
<organism evidence="9 10">
    <name type="scientific">Sharpea azabuensis</name>
    <dbReference type="NCBI Taxonomy" id="322505"/>
    <lineage>
        <taxon>Bacteria</taxon>
        <taxon>Bacillati</taxon>
        <taxon>Bacillota</taxon>
        <taxon>Erysipelotrichia</taxon>
        <taxon>Erysipelotrichales</taxon>
        <taxon>Coprobacillaceae</taxon>
        <taxon>Sharpea</taxon>
    </lineage>
</organism>
<comment type="pathway">
    <text evidence="1">Cofactor biosynthesis; NAD(+) biosynthesis.</text>
</comment>
<evidence type="ECO:0000256" key="2">
    <source>
        <dbReference type="ARBA" id="ARBA00022598"/>
    </source>
</evidence>
<protein>
    <recommendedName>
        <fullName evidence="7">NH(3)-dependent NAD(+) synthetase</fullName>
        <ecNumber evidence="7">6.3.1.5</ecNumber>
    </recommendedName>
</protein>
<evidence type="ECO:0000256" key="1">
    <source>
        <dbReference type="ARBA" id="ARBA00004790"/>
    </source>
</evidence>
<dbReference type="NCBIfam" id="TIGR00552">
    <property type="entry name" value="nadE"/>
    <property type="match status" value="1"/>
</dbReference>
<evidence type="ECO:0000256" key="3">
    <source>
        <dbReference type="ARBA" id="ARBA00022741"/>
    </source>
</evidence>
<dbReference type="Gene3D" id="3.40.50.620">
    <property type="entry name" value="HUPs"/>
    <property type="match status" value="1"/>
</dbReference>
<dbReference type="GO" id="GO:0003952">
    <property type="term" value="F:NAD+ synthase (glutamine-hydrolyzing) activity"/>
    <property type="evidence" value="ECO:0007669"/>
    <property type="project" value="InterPro"/>
</dbReference>
<keyword evidence="5 6" id="KW-0520">NAD</keyword>
<reference evidence="10" key="1">
    <citation type="submission" date="2016-10" db="EMBL/GenBank/DDBJ databases">
        <authorList>
            <person name="Varghese N."/>
        </authorList>
    </citation>
    <scope>NUCLEOTIDE SEQUENCE [LARGE SCALE GENOMIC DNA]</scope>
    <source>
        <strain evidence="10">DSM 20406</strain>
    </source>
</reference>
<dbReference type="InterPro" id="IPR003694">
    <property type="entry name" value="NAD_synthase"/>
</dbReference>
<dbReference type="UniPathway" id="UPA00253">
    <property type="reaction ID" value="UER00333"/>
</dbReference>
<evidence type="ECO:0000256" key="5">
    <source>
        <dbReference type="ARBA" id="ARBA00023027"/>
    </source>
</evidence>
<evidence type="ECO:0000259" key="8">
    <source>
        <dbReference type="Pfam" id="PF02540"/>
    </source>
</evidence>
<comment type="catalytic activity">
    <reaction evidence="7">
        <text>deamido-NAD(+) + NH4(+) + ATP = AMP + diphosphate + NAD(+) + H(+)</text>
        <dbReference type="Rhea" id="RHEA:21188"/>
        <dbReference type="ChEBI" id="CHEBI:15378"/>
        <dbReference type="ChEBI" id="CHEBI:28938"/>
        <dbReference type="ChEBI" id="CHEBI:30616"/>
        <dbReference type="ChEBI" id="CHEBI:33019"/>
        <dbReference type="ChEBI" id="CHEBI:57540"/>
        <dbReference type="ChEBI" id="CHEBI:58437"/>
        <dbReference type="ChEBI" id="CHEBI:456215"/>
        <dbReference type="EC" id="6.3.1.5"/>
    </reaction>
</comment>
<dbReference type="InterPro" id="IPR014729">
    <property type="entry name" value="Rossmann-like_a/b/a_fold"/>
</dbReference>
<dbReference type="OrthoDB" id="9803818at2"/>